<dbReference type="Proteomes" id="UP001327027">
    <property type="component" value="Unassembled WGS sequence"/>
</dbReference>
<evidence type="ECO:0000313" key="2">
    <source>
        <dbReference type="EMBL" id="MEB3347295.1"/>
    </source>
</evidence>
<dbReference type="EMBL" id="JAYKLX010000008">
    <property type="protein sequence ID" value="MEB3347295.1"/>
    <property type="molecule type" value="Genomic_DNA"/>
</dbReference>
<dbReference type="Pfam" id="PF05048">
    <property type="entry name" value="NosD"/>
    <property type="match status" value="1"/>
</dbReference>
<accession>A0ABU5ZZP8</accession>
<dbReference type="Gene3D" id="2.160.20.10">
    <property type="entry name" value="Single-stranded right-handed beta-helix, Pectin lyase-like"/>
    <property type="match status" value="2"/>
</dbReference>
<dbReference type="PROSITE" id="PS51257">
    <property type="entry name" value="PROKAR_LIPOPROTEIN"/>
    <property type="match status" value="1"/>
</dbReference>
<name>A0ABU5ZZP8_9FLAO</name>
<dbReference type="InterPro" id="IPR012334">
    <property type="entry name" value="Pectin_lyas_fold"/>
</dbReference>
<dbReference type="InterPro" id="IPR007742">
    <property type="entry name" value="NosD_dom"/>
</dbReference>
<keyword evidence="3" id="KW-1185">Reference proteome</keyword>
<dbReference type="InterPro" id="IPR006626">
    <property type="entry name" value="PbH1"/>
</dbReference>
<reference evidence="2 3" key="1">
    <citation type="journal article" date="2013" name="Int. J. Syst. Evol. Microbiol.">
        <title>Aquimarina gracilis sp. nov., isolated from the gut microflora of a mussel, Mytilus coruscus, and emended description of Aquimarina spongiae.</title>
        <authorList>
            <person name="Park S.C."/>
            <person name="Choe H.N."/>
            <person name="Baik K.S."/>
            <person name="Seong C.N."/>
        </authorList>
    </citation>
    <scope>NUCLEOTIDE SEQUENCE [LARGE SCALE GENOMIC DNA]</scope>
    <source>
        <strain evidence="2 3">PSC32</strain>
    </source>
</reference>
<dbReference type="SMART" id="SM00710">
    <property type="entry name" value="PbH1"/>
    <property type="match status" value="12"/>
</dbReference>
<feature type="domain" description="Periplasmic copper-binding protein NosD beta helix" evidence="1">
    <location>
        <begin position="476"/>
        <end position="579"/>
    </location>
</feature>
<dbReference type="SUPFAM" id="SSF51126">
    <property type="entry name" value="Pectin lyase-like"/>
    <property type="match status" value="2"/>
</dbReference>
<evidence type="ECO:0000259" key="1">
    <source>
        <dbReference type="Pfam" id="PF05048"/>
    </source>
</evidence>
<dbReference type="RefSeq" id="WP_324181318.1">
    <property type="nucleotide sequence ID" value="NZ_BAABAW010000025.1"/>
</dbReference>
<sequence>MYSKIILFVSALFIIACSHDSDELISPSERGYELKSGISIIEINNTNDPIFELFRSNNTVELQVNTKYIFRVPIVLNDINNLTINGNNAKFCFPFDGIAVSILNGKDVLIKDLTIDNKDSSGNYYLSGIEKGRVDVRSSSFISLDNVMLNEQRKPQDTAKTRKNHIQVNLYNSTNCSVLNSNLRFSNGELIVVDGSNDCLIKNNVTYGGWSGIATKGRFISPGFYRGYRTIVDLNEVYDCTTAGITINDRQTEVTSNTIKNLGGENVGGPGIRFGHALVDNGANGTMPIDHLTAKNCVARGNIIDGFLVKNVLPASSPVGIKIDASVDKDGFGSILIEENQITNCRYGITVSGVVGQSGQITNNAIQVLGNGIDIFALANNPAQKFDILGNTITTNGSNFSSDWGNYAFRYFNSFGTIKGNTINLTSSNKYAAAIGIARNTEHARVTIQENILNLNRNHGIFQPGEKEYLQFHRMKKAHIENNTINNSYIGMLLKCEDSKILNNEILDATGYGMLFWDTSKNNEIAFNTISVQHSACIRIHNTENTQIHHNNFALEVGESLYAIYKTAWNGNPTIHSNNNLNFPFINN</sequence>
<comment type="caution">
    <text evidence="2">The sequence shown here is derived from an EMBL/GenBank/DDBJ whole genome shotgun (WGS) entry which is preliminary data.</text>
</comment>
<organism evidence="2 3">
    <name type="scientific">Aquimarina gracilis</name>
    <dbReference type="NCBI Taxonomy" id="874422"/>
    <lineage>
        <taxon>Bacteria</taxon>
        <taxon>Pseudomonadati</taxon>
        <taxon>Bacteroidota</taxon>
        <taxon>Flavobacteriia</taxon>
        <taxon>Flavobacteriales</taxon>
        <taxon>Flavobacteriaceae</taxon>
        <taxon>Aquimarina</taxon>
    </lineage>
</organism>
<protein>
    <submittedName>
        <fullName evidence="2">Right-handed parallel beta-helix repeat-containing protein</fullName>
    </submittedName>
</protein>
<gene>
    <name evidence="2" type="ORF">U6A24_17605</name>
</gene>
<evidence type="ECO:0000313" key="3">
    <source>
        <dbReference type="Proteomes" id="UP001327027"/>
    </source>
</evidence>
<dbReference type="InterPro" id="IPR011050">
    <property type="entry name" value="Pectin_lyase_fold/virulence"/>
</dbReference>
<proteinExistence type="predicted"/>